<proteinExistence type="predicted"/>
<feature type="compositionally biased region" description="Basic and acidic residues" evidence="1">
    <location>
        <begin position="866"/>
        <end position="879"/>
    </location>
</feature>
<protein>
    <submittedName>
        <fullName evidence="2">Uncharacterized protein</fullName>
    </submittedName>
</protein>
<evidence type="ECO:0000256" key="1">
    <source>
        <dbReference type="SAM" id="MobiDB-lite"/>
    </source>
</evidence>
<feature type="compositionally biased region" description="Polar residues" evidence="1">
    <location>
        <begin position="101"/>
        <end position="110"/>
    </location>
</feature>
<dbReference type="EMBL" id="OOIP01000004">
    <property type="protein sequence ID" value="SPO36585.1"/>
    <property type="molecule type" value="Genomic_DNA"/>
</dbReference>
<feature type="compositionally biased region" description="Basic residues" evidence="1">
    <location>
        <begin position="223"/>
        <end position="232"/>
    </location>
</feature>
<feature type="region of interest" description="Disordered" evidence="1">
    <location>
        <begin position="840"/>
        <end position="885"/>
    </location>
</feature>
<feature type="compositionally biased region" description="Polar residues" evidence="1">
    <location>
        <begin position="123"/>
        <end position="132"/>
    </location>
</feature>
<feature type="compositionally biased region" description="Low complexity" evidence="1">
    <location>
        <begin position="205"/>
        <end position="222"/>
    </location>
</feature>
<feature type="region of interest" description="Disordered" evidence="1">
    <location>
        <begin position="280"/>
        <end position="325"/>
    </location>
</feature>
<feature type="compositionally biased region" description="Polar residues" evidence="1">
    <location>
        <begin position="186"/>
        <end position="195"/>
    </location>
</feature>
<feature type="region of interest" description="Disordered" evidence="1">
    <location>
        <begin position="60"/>
        <end position="248"/>
    </location>
</feature>
<evidence type="ECO:0000313" key="3">
    <source>
        <dbReference type="Proteomes" id="UP000323386"/>
    </source>
</evidence>
<keyword evidence="3" id="KW-1185">Reference proteome</keyword>
<feature type="compositionally biased region" description="Polar residues" evidence="1">
    <location>
        <begin position="61"/>
        <end position="71"/>
    </location>
</feature>
<name>A0A5C3EXT1_9BASI</name>
<gene>
    <name evidence="2" type="ORF">PSFLO_02056</name>
</gene>
<reference evidence="2 3" key="1">
    <citation type="submission" date="2018-03" db="EMBL/GenBank/DDBJ databases">
        <authorList>
            <person name="Guldener U."/>
        </authorList>
    </citation>
    <scope>NUCLEOTIDE SEQUENCE [LARGE SCALE GENOMIC DNA]</scope>
    <source>
        <strain evidence="2 3">DAOM196992</strain>
    </source>
</reference>
<sequence length="1125" mass="120669">MSPVSKKQKLGTAGSSGPAKKADDASLEDDGFELVDFRPAAPAKRRPVAFGSLGVMGSALARSTASDSSAEQTSRIAASSSTTDATDAAQSSAARPLALSATKSRPSSATRPFLPGAEKRFWSSAQPPSDTVATPEVAMPEAVTAKAATAAAHSSAARPLALSATKSRPSSATRPFLPGAEKRFWSSAQPPSDTVATPEVAMPEAVTTKPAAKGAGAPTTTKAAKKVPRRHQAGTSRPKTEAKKALRAAEAAQKPLDLADKARAVAAIVIPLPKWMDDADMGASPASGPNAVAGPSSAPAKQPPRQLPRLERPTGSPLPRRSHLNLRNPAGVNIMLVQRDKTIMSVSADRRFPNLAVTQSVDELEAILGCPLVIGGTTLSAAEKARIRGEPGFAVLAHYVVRLILEQDRGATAAEGAAIIEEFRREREKAPDHVEKTRPLIKTNRQVSQGRVYYYTKVTYADRELSFRQVDEGTENDIGRRLFDELTAQVDNDDNPDSQAIWRRVSARYQPSVLELADKFLAGEQTGIPTYKAVQSRIRAHQCPAPGFATADTDLFYCWRVGAAFPALRALFERPDLHHGKYEGLKATSMGSPFACRFHAAWLAVQSFMLGGWSHITSVAFTEVRHPATFLPPVKVDQLFDVDLATDMHVPLPLVGDEKTAAALVAYLLGAGPPPHPLYAVADDIVKPRPSDDDPFDLRSLLDDGYLRKPSVDKEVRFAVNEAGALYQHGVDNIKITTQHHNLSKFSRTPLVAELGEIAIFVHQTVRQIVGDEKADGMLAEIARILREHHADGETSFFSRRVEFGAARPAPDEIRRRTERARPSALPRSTGRIAVLTAEQLPPGPELANEAAEGQGEVGEGQDEVGEGHDEVGEGHDEVGEPISGAPELTSAAAAVGQLTSDERRAVIKVAAQLESEFGGTLPRTSSGFPNPLEASSETAFVSLAAALLDRSIESCDQQRPLPTSPPAIPVTPGEKWEALREYGSGHNSIATMVLVLCREWLRQAARPGFDGLRCPGTGLPLVFGDAGHPLAGSIGHSVHGIPMAHGYRTPAPRQLASDYHRPADNVSVESWTWNLADLARIETLSVSWHPDVDPRIDINVLSRGEQNLFVRLTGWTPTASRRTT</sequence>
<accession>A0A5C3EXT1</accession>
<organism evidence="2 3">
    <name type="scientific">Pseudozyma flocculosa</name>
    <dbReference type="NCBI Taxonomy" id="84751"/>
    <lineage>
        <taxon>Eukaryota</taxon>
        <taxon>Fungi</taxon>
        <taxon>Dikarya</taxon>
        <taxon>Basidiomycota</taxon>
        <taxon>Ustilaginomycotina</taxon>
        <taxon>Ustilaginomycetes</taxon>
        <taxon>Ustilaginales</taxon>
        <taxon>Ustilaginaceae</taxon>
        <taxon>Pseudozyma</taxon>
    </lineage>
</organism>
<dbReference type="AlphaFoldDB" id="A0A5C3EXT1"/>
<feature type="region of interest" description="Disordered" evidence="1">
    <location>
        <begin position="1"/>
        <end position="29"/>
    </location>
</feature>
<feature type="compositionally biased region" description="Low complexity" evidence="1">
    <location>
        <begin position="142"/>
        <end position="165"/>
    </location>
</feature>
<dbReference type="Proteomes" id="UP000323386">
    <property type="component" value="Unassembled WGS sequence"/>
</dbReference>
<feature type="compositionally biased region" description="Low complexity" evidence="1">
    <location>
        <begin position="72"/>
        <end position="95"/>
    </location>
</feature>
<evidence type="ECO:0000313" key="2">
    <source>
        <dbReference type="EMBL" id="SPO36585.1"/>
    </source>
</evidence>